<evidence type="ECO:0000313" key="1">
    <source>
        <dbReference type="EMBL" id="EEH02539.1"/>
    </source>
</evidence>
<dbReference type="InParanoid" id="C0P1D8"/>
<dbReference type="EMBL" id="GG663422">
    <property type="protein sequence ID" value="EEH02539.1"/>
    <property type="molecule type" value="Genomic_DNA"/>
</dbReference>
<accession>C0P1D8</accession>
<dbReference type="GeneID" id="69042234"/>
<dbReference type="RefSeq" id="XP_045283020.1">
    <property type="nucleotide sequence ID" value="XM_045436267.1"/>
</dbReference>
<keyword evidence="2" id="KW-1185">Reference proteome</keyword>
<name>C0P1D8_AJECG</name>
<evidence type="ECO:0000313" key="2">
    <source>
        <dbReference type="Proteomes" id="UP000001631"/>
    </source>
</evidence>
<dbReference type="HOGENOM" id="CLU_1282915_0_0_1"/>
<gene>
    <name evidence="1" type="ORF">HCBG_09218</name>
</gene>
<reference evidence="1" key="1">
    <citation type="submission" date="2009-02" db="EMBL/GenBank/DDBJ databases">
        <title>The Genome Sequence of Ajellomyces capsulatus strain G186AR.</title>
        <authorList>
            <consortium name="The Broad Institute Genome Sequencing Platform"/>
            <person name="Champion M."/>
            <person name="Cuomo C."/>
            <person name="Ma L.-J."/>
            <person name="Henn M.R."/>
            <person name="Sil A."/>
            <person name="Goldman B."/>
            <person name="Young S.K."/>
            <person name="Kodira C.D."/>
            <person name="Zeng Q."/>
            <person name="Koehrsen M."/>
            <person name="Alvarado L."/>
            <person name="Berlin A."/>
            <person name="Borenstein D."/>
            <person name="Chen Z."/>
            <person name="Engels R."/>
            <person name="Freedman E."/>
            <person name="Gellesch M."/>
            <person name="Goldberg J."/>
            <person name="Griggs A."/>
            <person name="Gujja S."/>
            <person name="Heiman D."/>
            <person name="Hepburn T."/>
            <person name="Howarth C."/>
            <person name="Jen D."/>
            <person name="Larson L."/>
            <person name="Lewis B."/>
            <person name="Mehta T."/>
            <person name="Park D."/>
            <person name="Pearson M."/>
            <person name="Roberts A."/>
            <person name="Saif S."/>
            <person name="Shea T."/>
            <person name="Shenoy N."/>
            <person name="Sisk P."/>
            <person name="Stolte C."/>
            <person name="Sykes S."/>
            <person name="Walk T."/>
            <person name="White J."/>
            <person name="Yandava C."/>
            <person name="Klein B."/>
            <person name="McEwen J.G."/>
            <person name="Puccia R."/>
            <person name="Goldman G.H."/>
            <person name="Felipe M.S."/>
            <person name="Nino-Vega G."/>
            <person name="San-Blas G."/>
            <person name="Taylor J."/>
            <person name="Mendoza L."/>
            <person name="Galagan J."/>
            <person name="Nusbaum C."/>
            <person name="Birren B."/>
        </authorList>
    </citation>
    <scope>NUCLEOTIDE SEQUENCE</scope>
    <source>
        <strain evidence="1">G186AR</strain>
    </source>
</reference>
<proteinExistence type="predicted"/>
<protein>
    <submittedName>
        <fullName evidence="1">Uncharacterized protein</fullName>
    </submittedName>
</protein>
<dbReference type="Proteomes" id="UP000001631">
    <property type="component" value="Unassembled WGS sequence"/>
</dbReference>
<dbReference type="VEuPathDB" id="FungiDB:I7I50_05997"/>
<sequence>MPHTTSRHGCYTLAKRSGKSISSKERESGRAGQGDWGTLKKRLACSGASPKLVGGDKGLVNSRFTEVVNSWSCTSRSKSQAISEAGSRKLDCSDVHTLKEDSDHVLNESSDACCSNHKIGRSLNLGKLIPPSGAGGFIYTNASCSLSWCLQAFRTVFTVLVDMSLIHIGRGVFAGHYRTYIHLQYHGTRGATTFFDPCEVEIIVVVNTLRKIACT</sequence>
<dbReference type="AlphaFoldDB" id="C0P1D8"/>
<organism evidence="1 2">
    <name type="scientific">Ajellomyces capsulatus (strain G186AR / H82 / ATCC MYA-2454 / RMSCC 2432)</name>
    <name type="common">Darling's disease fungus</name>
    <name type="synonym">Histoplasma capsulatum</name>
    <dbReference type="NCBI Taxonomy" id="447093"/>
    <lineage>
        <taxon>Eukaryota</taxon>
        <taxon>Fungi</taxon>
        <taxon>Dikarya</taxon>
        <taxon>Ascomycota</taxon>
        <taxon>Pezizomycotina</taxon>
        <taxon>Eurotiomycetes</taxon>
        <taxon>Eurotiomycetidae</taxon>
        <taxon>Onygenales</taxon>
        <taxon>Ajellomycetaceae</taxon>
        <taxon>Histoplasma</taxon>
    </lineage>
</organism>